<dbReference type="EC" id="2.10.1.1" evidence="11"/>
<evidence type="ECO:0000313" key="13">
    <source>
        <dbReference type="EMBL" id="EXL03225.1"/>
    </source>
</evidence>
<feature type="domain" description="MoaB/Mog" evidence="12">
    <location>
        <begin position="200"/>
        <end position="338"/>
    </location>
</feature>
<evidence type="ECO:0000256" key="11">
    <source>
        <dbReference type="RuleBase" id="RU365090"/>
    </source>
</evidence>
<evidence type="ECO:0000256" key="6">
    <source>
        <dbReference type="ARBA" id="ARBA00022679"/>
    </source>
</evidence>
<reference evidence="13 15" key="1">
    <citation type="submission" date="2014-02" db="EMBL/GenBank/DDBJ databases">
        <title>Aquamicrobium defluvii Genome sequencing.</title>
        <authorList>
            <person name="Wang X."/>
        </authorList>
    </citation>
    <scope>NUCLEOTIDE SEQUENCE [LARGE SCALE GENOMIC DNA]</scope>
    <source>
        <strain evidence="13 15">W13Z1</strain>
    </source>
</reference>
<dbReference type="InterPro" id="IPR036135">
    <property type="entry name" value="MoeA_linker/N_sf"/>
</dbReference>
<keyword evidence="8 11" id="KW-0460">Magnesium</keyword>
<dbReference type="EMBL" id="JENY01000026">
    <property type="protein sequence ID" value="EXL03225.1"/>
    <property type="molecule type" value="Genomic_DNA"/>
</dbReference>
<evidence type="ECO:0000256" key="1">
    <source>
        <dbReference type="ARBA" id="ARBA00001946"/>
    </source>
</evidence>
<dbReference type="Gene3D" id="3.90.105.10">
    <property type="entry name" value="Molybdopterin biosynthesis moea protein, domain 2"/>
    <property type="match status" value="1"/>
</dbReference>
<dbReference type="InterPro" id="IPR036688">
    <property type="entry name" value="MoeA_C_domain_IV_sf"/>
</dbReference>
<dbReference type="PATRIC" id="fig|69279.3.peg.3677"/>
<dbReference type="GO" id="GO:0005829">
    <property type="term" value="C:cytosol"/>
    <property type="evidence" value="ECO:0007669"/>
    <property type="project" value="TreeGrafter"/>
</dbReference>
<gene>
    <name evidence="13" type="ORF">BG36_12925</name>
    <name evidence="14" type="ORF">DES43_12062</name>
</gene>
<evidence type="ECO:0000256" key="2">
    <source>
        <dbReference type="ARBA" id="ARBA00002901"/>
    </source>
</evidence>
<dbReference type="InterPro" id="IPR036425">
    <property type="entry name" value="MoaB/Mog-like_dom_sf"/>
</dbReference>
<dbReference type="InterPro" id="IPR005111">
    <property type="entry name" value="MoeA_C_domain_IV"/>
</dbReference>
<keyword evidence="5 11" id="KW-0500">Molybdenum</keyword>
<dbReference type="FunFam" id="2.170.190.11:FF:000001">
    <property type="entry name" value="Molybdopterin molybdenumtransferase"/>
    <property type="match status" value="1"/>
</dbReference>
<dbReference type="NCBIfam" id="NF045515">
    <property type="entry name" value="Glp_gephyrin"/>
    <property type="match status" value="1"/>
</dbReference>
<dbReference type="HOGENOM" id="CLU_010186_7_0_5"/>
<evidence type="ECO:0000259" key="12">
    <source>
        <dbReference type="SMART" id="SM00852"/>
    </source>
</evidence>
<dbReference type="OrthoDB" id="9804758at2"/>
<dbReference type="CDD" id="cd00887">
    <property type="entry name" value="MoeA"/>
    <property type="match status" value="1"/>
</dbReference>
<dbReference type="SUPFAM" id="SSF63882">
    <property type="entry name" value="MoeA N-terminal region -like"/>
    <property type="match status" value="1"/>
</dbReference>
<dbReference type="PANTHER" id="PTHR10192:SF5">
    <property type="entry name" value="GEPHYRIN"/>
    <property type="match status" value="1"/>
</dbReference>
<dbReference type="SUPFAM" id="SSF53218">
    <property type="entry name" value="Molybdenum cofactor biosynthesis proteins"/>
    <property type="match status" value="1"/>
</dbReference>
<evidence type="ECO:0000256" key="5">
    <source>
        <dbReference type="ARBA" id="ARBA00022505"/>
    </source>
</evidence>
<comment type="catalytic activity">
    <reaction evidence="10">
        <text>adenylyl-molybdopterin + molybdate = Mo-molybdopterin + AMP + H(+)</text>
        <dbReference type="Rhea" id="RHEA:35047"/>
        <dbReference type="ChEBI" id="CHEBI:15378"/>
        <dbReference type="ChEBI" id="CHEBI:36264"/>
        <dbReference type="ChEBI" id="CHEBI:62727"/>
        <dbReference type="ChEBI" id="CHEBI:71302"/>
        <dbReference type="ChEBI" id="CHEBI:456215"/>
        <dbReference type="EC" id="2.10.1.1"/>
    </reaction>
</comment>
<keyword evidence="9 11" id="KW-0501">Molybdenum cofactor biosynthesis</keyword>
<dbReference type="InterPro" id="IPR005110">
    <property type="entry name" value="MoeA_linker/N"/>
</dbReference>
<keyword evidence="16" id="KW-1185">Reference proteome</keyword>
<dbReference type="Pfam" id="PF00994">
    <property type="entry name" value="MoCF_biosynth"/>
    <property type="match status" value="1"/>
</dbReference>
<dbReference type="InterPro" id="IPR038987">
    <property type="entry name" value="MoeA-like"/>
</dbReference>
<comment type="pathway">
    <text evidence="3 11">Cofactor biosynthesis; molybdopterin biosynthesis.</text>
</comment>
<comment type="similarity">
    <text evidence="4 11">Belongs to the MoeA family.</text>
</comment>
<dbReference type="GO" id="GO:0006777">
    <property type="term" value="P:Mo-molybdopterin cofactor biosynthetic process"/>
    <property type="evidence" value="ECO:0007669"/>
    <property type="project" value="UniProtKB-UniRule"/>
</dbReference>
<evidence type="ECO:0000256" key="10">
    <source>
        <dbReference type="ARBA" id="ARBA00047317"/>
    </source>
</evidence>
<dbReference type="NCBIfam" id="TIGR00177">
    <property type="entry name" value="molyb_syn"/>
    <property type="match status" value="1"/>
</dbReference>
<evidence type="ECO:0000313" key="14">
    <source>
        <dbReference type="EMBL" id="TDR33662.1"/>
    </source>
</evidence>
<dbReference type="GO" id="GO:0046872">
    <property type="term" value="F:metal ion binding"/>
    <property type="evidence" value="ECO:0007669"/>
    <property type="project" value="UniProtKB-UniRule"/>
</dbReference>
<dbReference type="AlphaFoldDB" id="A0A011V424"/>
<proteinExistence type="inferred from homology"/>
<evidence type="ECO:0000256" key="7">
    <source>
        <dbReference type="ARBA" id="ARBA00022723"/>
    </source>
</evidence>
<dbReference type="Gene3D" id="2.170.190.11">
    <property type="entry name" value="Molybdopterin biosynthesis moea protein, domain 3"/>
    <property type="match status" value="1"/>
</dbReference>
<sequence length="427" mass="45053">MTPSPALSDPFHCGCETEPVPGAPVSVDVALRQGLELAEPVAELERLPLGKAHGRVLGETVRAETPLPLFDNSAMDGYAIRLADLAGEGPWRLPVAGRVAAGDAGNGPVPAGSVLRIFTGAPIPPGCEAVVMQEMTQPEGGTIRLDRRPEPGENIRRSGEDLAAGAEVMPAGRRIGPRAAALLASTGCGEVIVRRRIRVAFFSTGSELRAPGTPLAPGQIWNANRYHLQGALDLPWAEAMDMGAVADRPDRLREALEEASRNADLVVSTGGVSVGEEDHMPAVLRAAGGTVHVMKVAMKPGKPLLIGRIGKALYLGLPGNPVSAFVTWHVIGARIAEALAGLAEGAPRRIIVRAGFDRVRQPGRCEFLPARLGSYDGHGTRTVEIATSEVSHRVALLAQADGLLLVPSETDRIQRGDMLEFLPFHEG</sequence>
<name>A0A011V424_9HYPH</name>
<accession>A0A011V424</accession>
<evidence type="ECO:0000313" key="15">
    <source>
        <dbReference type="Proteomes" id="UP000019849"/>
    </source>
</evidence>
<keyword evidence="6 11" id="KW-0808">Transferase</keyword>
<evidence type="ECO:0000256" key="9">
    <source>
        <dbReference type="ARBA" id="ARBA00023150"/>
    </source>
</evidence>
<evidence type="ECO:0000256" key="3">
    <source>
        <dbReference type="ARBA" id="ARBA00005046"/>
    </source>
</evidence>
<dbReference type="Gene3D" id="3.40.980.10">
    <property type="entry name" value="MoaB/Mog-like domain"/>
    <property type="match status" value="1"/>
</dbReference>
<comment type="function">
    <text evidence="2 11">Catalyzes the insertion of molybdate into adenylated molybdopterin with the concomitant release of AMP.</text>
</comment>
<dbReference type="InterPro" id="IPR008284">
    <property type="entry name" value="MoCF_biosynth_CS"/>
</dbReference>
<dbReference type="FunFam" id="3.40.980.10:FF:000004">
    <property type="entry name" value="Molybdopterin molybdenumtransferase"/>
    <property type="match status" value="1"/>
</dbReference>
<dbReference type="UniPathway" id="UPA00344"/>
<evidence type="ECO:0000313" key="16">
    <source>
        <dbReference type="Proteomes" id="UP000294958"/>
    </source>
</evidence>
<dbReference type="STRING" id="69279.BG36_12925"/>
<dbReference type="Pfam" id="PF03454">
    <property type="entry name" value="MoeA_C"/>
    <property type="match status" value="1"/>
</dbReference>
<protein>
    <recommendedName>
        <fullName evidence="11">Molybdopterin molybdenumtransferase</fullName>
        <ecNumber evidence="11">2.10.1.1</ecNumber>
    </recommendedName>
</protein>
<dbReference type="Pfam" id="PF03453">
    <property type="entry name" value="MoeA_N"/>
    <property type="match status" value="1"/>
</dbReference>
<dbReference type="Gene3D" id="2.40.340.10">
    <property type="entry name" value="MoeA, C-terminal, domain IV"/>
    <property type="match status" value="1"/>
</dbReference>
<evidence type="ECO:0000256" key="4">
    <source>
        <dbReference type="ARBA" id="ARBA00010763"/>
    </source>
</evidence>
<dbReference type="PANTHER" id="PTHR10192">
    <property type="entry name" value="MOLYBDOPTERIN BIOSYNTHESIS PROTEIN"/>
    <property type="match status" value="1"/>
</dbReference>
<reference evidence="14 16" key="2">
    <citation type="submission" date="2019-03" db="EMBL/GenBank/DDBJ databases">
        <title>Genomic Encyclopedia of Type Strains, Phase IV (KMG-IV): sequencing the most valuable type-strain genomes for metagenomic binning, comparative biology and taxonomic classification.</title>
        <authorList>
            <person name="Goeker M."/>
        </authorList>
    </citation>
    <scope>NUCLEOTIDE SEQUENCE [LARGE SCALE GENOMIC DNA]</scope>
    <source>
        <strain evidence="14 16">DSM 11603</strain>
    </source>
</reference>
<dbReference type="Proteomes" id="UP000019849">
    <property type="component" value="Unassembled WGS sequence"/>
</dbReference>
<dbReference type="EMBL" id="SNZF01000020">
    <property type="protein sequence ID" value="TDR33662.1"/>
    <property type="molecule type" value="Genomic_DNA"/>
</dbReference>
<comment type="caution">
    <text evidence="13">The sequence shown here is derived from an EMBL/GenBank/DDBJ whole genome shotgun (WGS) entry which is preliminary data.</text>
</comment>
<dbReference type="eggNOG" id="COG0303">
    <property type="taxonomic scope" value="Bacteria"/>
</dbReference>
<dbReference type="Proteomes" id="UP000294958">
    <property type="component" value="Unassembled WGS sequence"/>
</dbReference>
<dbReference type="RefSeq" id="WP_051520695.1">
    <property type="nucleotide sequence ID" value="NZ_KK073898.1"/>
</dbReference>
<dbReference type="InterPro" id="IPR001453">
    <property type="entry name" value="MoaB/Mog_dom"/>
</dbReference>
<organism evidence="13 15">
    <name type="scientific">Aquamicrobium defluvii</name>
    <dbReference type="NCBI Taxonomy" id="69279"/>
    <lineage>
        <taxon>Bacteria</taxon>
        <taxon>Pseudomonadati</taxon>
        <taxon>Pseudomonadota</taxon>
        <taxon>Alphaproteobacteria</taxon>
        <taxon>Hyphomicrobiales</taxon>
        <taxon>Phyllobacteriaceae</taxon>
        <taxon>Aquamicrobium</taxon>
    </lineage>
</organism>
<evidence type="ECO:0000256" key="8">
    <source>
        <dbReference type="ARBA" id="ARBA00022842"/>
    </source>
</evidence>
<dbReference type="PROSITE" id="PS01079">
    <property type="entry name" value="MOCF_BIOSYNTHESIS_2"/>
    <property type="match status" value="1"/>
</dbReference>
<dbReference type="GO" id="GO:0061599">
    <property type="term" value="F:molybdopterin molybdotransferase activity"/>
    <property type="evidence" value="ECO:0007669"/>
    <property type="project" value="UniProtKB-UniRule"/>
</dbReference>
<keyword evidence="7 11" id="KW-0479">Metal-binding</keyword>
<comment type="cofactor">
    <cofactor evidence="1 11">
        <name>Mg(2+)</name>
        <dbReference type="ChEBI" id="CHEBI:18420"/>
    </cofactor>
</comment>
<dbReference type="SMART" id="SM00852">
    <property type="entry name" value="MoCF_biosynth"/>
    <property type="match status" value="1"/>
</dbReference>
<dbReference type="SUPFAM" id="SSF63867">
    <property type="entry name" value="MoeA C-terminal domain-like"/>
    <property type="match status" value="1"/>
</dbReference>